<evidence type="ECO:0000313" key="3">
    <source>
        <dbReference type="Proteomes" id="UP001589858"/>
    </source>
</evidence>
<evidence type="ECO:0000256" key="1">
    <source>
        <dbReference type="SAM" id="MobiDB-lite"/>
    </source>
</evidence>
<evidence type="ECO:0000313" key="2">
    <source>
        <dbReference type="EMBL" id="MFC0687094.1"/>
    </source>
</evidence>
<comment type="caution">
    <text evidence="2">The sequence shown here is derived from an EMBL/GenBank/DDBJ whole genome shotgun (WGS) entry which is preliminary data.</text>
</comment>
<gene>
    <name evidence="2" type="ORF">ACFFF8_21140</name>
</gene>
<dbReference type="Proteomes" id="UP001589858">
    <property type="component" value="Unassembled WGS sequence"/>
</dbReference>
<reference evidence="2 3" key="1">
    <citation type="submission" date="2024-09" db="EMBL/GenBank/DDBJ databases">
        <authorList>
            <person name="Sun Q."/>
            <person name="Mori K."/>
        </authorList>
    </citation>
    <scope>NUCLEOTIDE SEQUENCE [LARGE SCALE GENOMIC DNA]</scope>
    <source>
        <strain evidence="2 3">CICC 11035S</strain>
    </source>
</reference>
<dbReference type="RefSeq" id="WP_379489422.1">
    <property type="nucleotide sequence ID" value="NZ_JBHLTM010000081.1"/>
</dbReference>
<keyword evidence="3" id="KW-1185">Reference proteome</keyword>
<proteinExistence type="predicted"/>
<name>A0ABV6SCU7_9SPHN</name>
<dbReference type="EMBL" id="JBHLTM010000081">
    <property type="protein sequence ID" value="MFC0687094.1"/>
    <property type="molecule type" value="Genomic_DNA"/>
</dbReference>
<organism evidence="2 3">
    <name type="scientific">Novosphingobium clariflavum</name>
    <dbReference type="NCBI Taxonomy" id="2029884"/>
    <lineage>
        <taxon>Bacteria</taxon>
        <taxon>Pseudomonadati</taxon>
        <taxon>Pseudomonadota</taxon>
        <taxon>Alphaproteobacteria</taxon>
        <taxon>Sphingomonadales</taxon>
        <taxon>Sphingomonadaceae</taxon>
        <taxon>Novosphingobium</taxon>
    </lineage>
</organism>
<protein>
    <submittedName>
        <fullName evidence="2">Uncharacterized protein</fullName>
    </submittedName>
</protein>
<feature type="region of interest" description="Disordered" evidence="1">
    <location>
        <begin position="1"/>
        <end position="46"/>
    </location>
</feature>
<sequence>MTSSSSSGGTVRADRLVLSGDHTSRQHDSKALFAMRDAPGLIRSEQ</sequence>
<accession>A0ABV6SCU7</accession>